<evidence type="ECO:0000256" key="5">
    <source>
        <dbReference type="SAM" id="SignalP"/>
    </source>
</evidence>
<dbReference type="Pfam" id="PF13181">
    <property type="entry name" value="TPR_8"/>
    <property type="match status" value="1"/>
</dbReference>
<keyword evidence="4" id="KW-0812">Transmembrane</keyword>
<proteinExistence type="predicted"/>
<feature type="chain" id="PRO_5002667329" evidence="5">
    <location>
        <begin position="20"/>
        <end position="665"/>
    </location>
</feature>
<dbReference type="InterPro" id="IPR011990">
    <property type="entry name" value="TPR-like_helical_dom_sf"/>
</dbReference>
<dbReference type="eggNOG" id="COG2972">
    <property type="taxonomic scope" value="Bacteria"/>
</dbReference>
<dbReference type="Pfam" id="PF06580">
    <property type="entry name" value="His_kinase"/>
    <property type="match status" value="1"/>
</dbReference>
<gene>
    <name evidence="7" type="ordered locus">RB2501_03455</name>
</gene>
<feature type="transmembrane region" description="Helical" evidence="4">
    <location>
        <begin position="426"/>
        <end position="446"/>
    </location>
</feature>
<dbReference type="PANTHER" id="PTHR34220:SF7">
    <property type="entry name" value="SENSOR HISTIDINE KINASE YPDA"/>
    <property type="match status" value="1"/>
</dbReference>
<dbReference type="SMART" id="SM00028">
    <property type="entry name" value="TPR"/>
    <property type="match status" value="4"/>
</dbReference>
<dbReference type="eggNOG" id="COG0457">
    <property type="taxonomic scope" value="Bacteria"/>
</dbReference>
<keyword evidence="1" id="KW-0802">TPR repeat</keyword>
<organism evidence="7 8">
    <name type="scientific">Robiginitalea biformata (strain ATCC BAA-864 / DSM 15991 / KCTC 12146 / HTCC2501)</name>
    <dbReference type="NCBI Taxonomy" id="313596"/>
    <lineage>
        <taxon>Bacteria</taxon>
        <taxon>Pseudomonadati</taxon>
        <taxon>Bacteroidota</taxon>
        <taxon>Flavobacteriia</taxon>
        <taxon>Flavobacteriales</taxon>
        <taxon>Flavobacteriaceae</taxon>
        <taxon>Robiginitalea</taxon>
    </lineage>
</organism>
<keyword evidence="2" id="KW-0175">Coiled coil</keyword>
<dbReference type="GO" id="GO:0016020">
    <property type="term" value="C:membrane"/>
    <property type="evidence" value="ECO:0007669"/>
    <property type="project" value="InterPro"/>
</dbReference>
<feature type="signal peptide" evidence="5">
    <location>
        <begin position="1"/>
        <end position="19"/>
    </location>
</feature>
<evidence type="ECO:0000256" key="2">
    <source>
        <dbReference type="SAM" id="Coils"/>
    </source>
</evidence>
<feature type="region of interest" description="Disordered" evidence="3">
    <location>
        <begin position="24"/>
        <end position="49"/>
    </location>
</feature>
<dbReference type="EMBL" id="CP001712">
    <property type="protein sequence ID" value="EAR15919.1"/>
    <property type="molecule type" value="Genomic_DNA"/>
</dbReference>
<dbReference type="PROSITE" id="PS50005">
    <property type="entry name" value="TPR"/>
    <property type="match status" value="2"/>
</dbReference>
<feature type="repeat" description="TPR" evidence="1">
    <location>
        <begin position="335"/>
        <end position="368"/>
    </location>
</feature>
<keyword evidence="7" id="KW-0067">ATP-binding</keyword>
<dbReference type="GO" id="GO:0005524">
    <property type="term" value="F:ATP binding"/>
    <property type="evidence" value="ECO:0007669"/>
    <property type="project" value="UniProtKB-KW"/>
</dbReference>
<keyword evidence="4" id="KW-1133">Transmembrane helix</keyword>
<dbReference type="HOGENOM" id="CLU_000445_106_4_10"/>
<dbReference type="SUPFAM" id="SSF55874">
    <property type="entry name" value="ATPase domain of HSP90 chaperone/DNA topoisomerase II/histidine kinase"/>
    <property type="match status" value="1"/>
</dbReference>
<dbReference type="Gene3D" id="1.25.40.10">
    <property type="entry name" value="Tetratricopeptide repeat domain"/>
    <property type="match status" value="3"/>
</dbReference>
<dbReference type="AlphaFoldDB" id="A4CG61"/>
<evidence type="ECO:0000256" key="3">
    <source>
        <dbReference type="SAM" id="MobiDB-lite"/>
    </source>
</evidence>
<sequence>MGRNLFFAICLMLATPAAAQQDSLRPAQNEALEEAGQPAGRSAAGNRDASGENLGALHRSLLDSAEAYMAGNIRKSLDFVTRSIEILGNRSNRRELARSLTKLGEIYQFHRQYDLAVNSYRESIETAPSMRTTLLLGSAYVLNGDYQAALDLLDPERGRPGWTPDQLADLHEIMGDAHRGLDRVNTAVSFYEYALTIADKNQMAARVPDLNSKIAEAFDQANRTQEAEAYYGNSLRQAREQNPARALRESEKVADFYSKRSRYPEEIALRKQSLEQLRNLPPGREAPAQDSITPQGVNFKIGQAYLAQDKQEEAIPFLAQSMAEASSRGDLAVEKDATRRLSEVYRNRGDYKRALELYQQYVALVDTLYTRKEQELEQAARFSREMASSQSRIRTLEQERELSQSKYDLALAEQRLTGEINKRQKYIIYSLIFGLLLTGLAAFLYYRSNRQKELANHLLALKGLRSQMNPHFIFNALNSVNNFIARNDERSANRYLSDFSLLMRTVLEHSEKDFIPLSEELELLELYLKLEHDRFPDKFDYQIEVAPEVDVEAYHIPPMLLQPYLENAVWHGLRYKEEKGFLKVEVRPIGPRTISISISDNGVGRKRSAALKTKNQQRQKSRGMGNIRRRIEILNQMYGDRIAVSVYDLNPDGSGTRVVLNLRSK</sequence>
<evidence type="ECO:0000259" key="6">
    <source>
        <dbReference type="Pfam" id="PF06580"/>
    </source>
</evidence>
<keyword evidence="7" id="KW-0547">Nucleotide-binding</keyword>
<dbReference type="PANTHER" id="PTHR34220">
    <property type="entry name" value="SENSOR HISTIDINE KINASE YPDA"/>
    <property type="match status" value="1"/>
</dbReference>
<evidence type="ECO:0000256" key="1">
    <source>
        <dbReference type="PROSITE-ProRule" id="PRU00339"/>
    </source>
</evidence>
<dbReference type="Proteomes" id="UP000009049">
    <property type="component" value="Chromosome"/>
</dbReference>
<dbReference type="InterPro" id="IPR019734">
    <property type="entry name" value="TPR_rpt"/>
</dbReference>
<dbReference type="Pfam" id="PF13176">
    <property type="entry name" value="TPR_7"/>
    <property type="match status" value="1"/>
</dbReference>
<dbReference type="Gene3D" id="3.30.565.10">
    <property type="entry name" value="Histidine kinase-like ATPase, C-terminal domain"/>
    <property type="match status" value="1"/>
</dbReference>
<dbReference type="KEGG" id="rbi:RB2501_03455"/>
<dbReference type="InterPro" id="IPR050640">
    <property type="entry name" value="Bact_2-comp_sensor_kinase"/>
</dbReference>
<dbReference type="InterPro" id="IPR010559">
    <property type="entry name" value="Sig_transdc_His_kin_internal"/>
</dbReference>
<dbReference type="GO" id="GO:0000155">
    <property type="term" value="F:phosphorelay sensor kinase activity"/>
    <property type="evidence" value="ECO:0007669"/>
    <property type="project" value="InterPro"/>
</dbReference>
<keyword evidence="8" id="KW-1185">Reference proteome</keyword>
<evidence type="ECO:0000313" key="8">
    <source>
        <dbReference type="Proteomes" id="UP000009049"/>
    </source>
</evidence>
<protein>
    <submittedName>
        <fullName evidence="7">ATP-binding region, ATPase-like protein</fullName>
    </submittedName>
</protein>
<dbReference type="RefSeq" id="WP_012813616.1">
    <property type="nucleotide sequence ID" value="NC_013222.1"/>
</dbReference>
<dbReference type="OrthoDB" id="6190788at2"/>
<feature type="repeat" description="TPR" evidence="1">
    <location>
        <begin position="97"/>
        <end position="130"/>
    </location>
</feature>
<reference evidence="7 8" key="1">
    <citation type="journal article" date="2009" name="J. Bacteriol.">
        <title>Complete genome sequence of Robiginitalea biformata HTCC2501.</title>
        <authorList>
            <person name="Oh H.M."/>
            <person name="Giovannoni S.J."/>
            <person name="Lee K."/>
            <person name="Ferriera S."/>
            <person name="Johnson J."/>
            <person name="Cho J.C."/>
        </authorList>
    </citation>
    <scope>NUCLEOTIDE SEQUENCE [LARGE SCALE GENOMIC DNA]</scope>
    <source>
        <strain evidence="8">ATCC BAA-864 / HTCC2501 / KCTC 12146</strain>
    </source>
</reference>
<accession>A4CG61</accession>
<evidence type="ECO:0000256" key="4">
    <source>
        <dbReference type="SAM" id="Phobius"/>
    </source>
</evidence>
<evidence type="ECO:0000313" key="7">
    <source>
        <dbReference type="EMBL" id="EAR15919.1"/>
    </source>
</evidence>
<dbReference type="SUPFAM" id="SSF48452">
    <property type="entry name" value="TPR-like"/>
    <property type="match status" value="1"/>
</dbReference>
<name>A4CG61_ROBBH</name>
<feature type="coiled-coil region" evidence="2">
    <location>
        <begin position="379"/>
        <end position="413"/>
    </location>
</feature>
<dbReference type="InterPro" id="IPR036890">
    <property type="entry name" value="HATPase_C_sf"/>
</dbReference>
<keyword evidence="4" id="KW-0472">Membrane</keyword>
<dbReference type="STRING" id="313596.RB2501_03455"/>
<keyword evidence="5" id="KW-0732">Signal</keyword>
<feature type="domain" description="Signal transduction histidine kinase internal region" evidence="6">
    <location>
        <begin position="461"/>
        <end position="539"/>
    </location>
</feature>